<dbReference type="Proteomes" id="UP001501288">
    <property type="component" value="Unassembled WGS sequence"/>
</dbReference>
<dbReference type="PRINTS" id="PR00368">
    <property type="entry name" value="FADPNR"/>
</dbReference>
<dbReference type="InterPro" id="IPR001100">
    <property type="entry name" value="Pyr_nuc-diS_OxRdtase"/>
</dbReference>
<protein>
    <submittedName>
        <fullName evidence="7">FAD-dependent oxidoreductase</fullName>
    </submittedName>
</protein>
<dbReference type="Pfam" id="PF07992">
    <property type="entry name" value="Pyr_redox_2"/>
    <property type="match status" value="1"/>
</dbReference>
<keyword evidence="8" id="KW-1185">Reference proteome</keyword>
<comment type="caution">
    <text evidence="7">The sequence shown here is derived from an EMBL/GenBank/DDBJ whole genome shotgun (WGS) entry which is preliminary data.</text>
</comment>
<feature type="domain" description="Pyridine nucleotide-disulphide oxidoreductase dimerisation" evidence="5">
    <location>
        <begin position="346"/>
        <end position="456"/>
    </location>
</feature>
<evidence type="ECO:0000259" key="6">
    <source>
        <dbReference type="Pfam" id="PF07992"/>
    </source>
</evidence>
<dbReference type="InterPro" id="IPR023753">
    <property type="entry name" value="FAD/NAD-binding_dom"/>
</dbReference>
<evidence type="ECO:0000313" key="8">
    <source>
        <dbReference type="Proteomes" id="UP001501288"/>
    </source>
</evidence>
<dbReference type="PIRSF" id="PIRSF000350">
    <property type="entry name" value="Mercury_reductase_MerA"/>
    <property type="match status" value="1"/>
</dbReference>
<dbReference type="PANTHER" id="PTHR43014:SF4">
    <property type="entry name" value="PYRIDINE NUCLEOTIDE-DISULFIDE OXIDOREDUCTASE RCLA-RELATED"/>
    <property type="match status" value="1"/>
</dbReference>
<dbReference type="InterPro" id="IPR036188">
    <property type="entry name" value="FAD/NAD-bd_sf"/>
</dbReference>
<organism evidence="7 8">
    <name type="scientific">Dermacoccus barathri</name>
    <dbReference type="NCBI Taxonomy" id="322601"/>
    <lineage>
        <taxon>Bacteria</taxon>
        <taxon>Bacillati</taxon>
        <taxon>Actinomycetota</taxon>
        <taxon>Actinomycetes</taxon>
        <taxon>Micrococcales</taxon>
        <taxon>Dermacoccaceae</taxon>
        <taxon>Dermacoccus</taxon>
    </lineage>
</organism>
<dbReference type="RefSeq" id="WP_346031083.1">
    <property type="nucleotide sequence ID" value="NZ_BAAANV010000069.1"/>
</dbReference>
<dbReference type="Gene3D" id="3.30.390.30">
    <property type="match status" value="1"/>
</dbReference>
<evidence type="ECO:0000256" key="4">
    <source>
        <dbReference type="ARBA" id="ARBA00022827"/>
    </source>
</evidence>
<evidence type="ECO:0000256" key="3">
    <source>
        <dbReference type="ARBA" id="ARBA00022630"/>
    </source>
</evidence>
<sequence length="465" mass="49286">MDVDLLVIGWGKAGKTLAGRYAAAGHSVALVERSPKMYGGTCINIACVPTKDLVVSAEQRRESDDPAEYFAQSVAGRDALIEKLNKANHAMLEKPNVTLIDGTARFVGPHEVSIDTADGEVSVTASKIIVGTGATPARLPIPGADGDRIYDSTTIQHVEPFPKRLVVIGGGFVGLEFANMFAHFGSEVTVLDGGDTFLPAVDRDVAEAVLDALKAEGIGVESGVKVEEFSETADAVVARSSAGEFEADAVLVAAGRTPATKELGLDAAGRAPATKELGLDAVGITTNERGFIEVDDQLQTSVEGVYAVGDVNGGPQFTYISLDDNRIVWDAIVGDGKRRRSDRVAVPNSTFITPPLSMVGMNEKQVRESGRKVLVASKPVEKIAAMPRPKIVGDTRGLFKIFVDDDTEEILGATVFSIDSQELINFVALAMRLGAKVSDLHDGIWTHPSSTEGFNEVLGELKPLD</sequence>
<dbReference type="InterPro" id="IPR004099">
    <property type="entry name" value="Pyr_nucl-diS_OxRdtase_dimer"/>
</dbReference>
<comment type="similarity">
    <text evidence="2">Belongs to the class-I pyridine nucleotide-disulfide oxidoreductase family.</text>
</comment>
<dbReference type="Gene3D" id="3.50.50.60">
    <property type="entry name" value="FAD/NAD(P)-binding domain"/>
    <property type="match status" value="2"/>
</dbReference>
<proteinExistence type="inferred from homology"/>
<comment type="cofactor">
    <cofactor evidence="1">
        <name>FAD</name>
        <dbReference type="ChEBI" id="CHEBI:57692"/>
    </cofactor>
</comment>
<reference evidence="7 8" key="1">
    <citation type="journal article" date="2019" name="Int. J. Syst. Evol. Microbiol.">
        <title>The Global Catalogue of Microorganisms (GCM) 10K type strain sequencing project: providing services to taxonomists for standard genome sequencing and annotation.</title>
        <authorList>
            <consortium name="The Broad Institute Genomics Platform"/>
            <consortium name="The Broad Institute Genome Sequencing Center for Infectious Disease"/>
            <person name="Wu L."/>
            <person name="Ma J."/>
        </authorList>
    </citation>
    <scope>NUCLEOTIDE SEQUENCE [LARGE SCALE GENOMIC DNA]</scope>
    <source>
        <strain evidence="7 8">JCM 14588</strain>
    </source>
</reference>
<dbReference type="Pfam" id="PF02852">
    <property type="entry name" value="Pyr_redox_dim"/>
    <property type="match status" value="1"/>
</dbReference>
<dbReference type="SUPFAM" id="SSF51905">
    <property type="entry name" value="FAD/NAD(P)-binding domain"/>
    <property type="match status" value="1"/>
</dbReference>
<evidence type="ECO:0000256" key="2">
    <source>
        <dbReference type="ARBA" id="ARBA00007532"/>
    </source>
</evidence>
<keyword evidence="4" id="KW-0274">FAD</keyword>
<dbReference type="PANTHER" id="PTHR43014">
    <property type="entry name" value="MERCURIC REDUCTASE"/>
    <property type="match status" value="1"/>
</dbReference>
<gene>
    <name evidence="7" type="ORF">GCM10009762_29510</name>
</gene>
<dbReference type="InterPro" id="IPR016156">
    <property type="entry name" value="FAD/NAD-linked_Rdtase_dimer_sf"/>
</dbReference>
<name>A0ABN2CBN9_9MICO</name>
<evidence type="ECO:0000259" key="5">
    <source>
        <dbReference type="Pfam" id="PF02852"/>
    </source>
</evidence>
<dbReference type="SUPFAM" id="SSF55424">
    <property type="entry name" value="FAD/NAD-linked reductases, dimerisation (C-terminal) domain"/>
    <property type="match status" value="1"/>
</dbReference>
<keyword evidence="3" id="KW-0285">Flavoprotein</keyword>
<evidence type="ECO:0000256" key="1">
    <source>
        <dbReference type="ARBA" id="ARBA00001974"/>
    </source>
</evidence>
<dbReference type="EMBL" id="BAAANV010000069">
    <property type="protein sequence ID" value="GAA1554887.1"/>
    <property type="molecule type" value="Genomic_DNA"/>
</dbReference>
<evidence type="ECO:0000313" key="7">
    <source>
        <dbReference type="EMBL" id="GAA1554887.1"/>
    </source>
</evidence>
<feature type="domain" description="FAD/NAD(P)-binding" evidence="6">
    <location>
        <begin position="4"/>
        <end position="320"/>
    </location>
</feature>
<dbReference type="PRINTS" id="PR00411">
    <property type="entry name" value="PNDRDTASEI"/>
</dbReference>
<accession>A0ABN2CBN9</accession>